<protein>
    <submittedName>
        <fullName evidence="1">Uncharacterized protein</fullName>
    </submittedName>
</protein>
<keyword evidence="2" id="KW-1185">Reference proteome</keyword>
<organism evidence="1 2">
    <name type="scientific">Colletotrichum truncatum</name>
    <name type="common">Anthracnose fungus</name>
    <name type="synonym">Colletotrichum capsici</name>
    <dbReference type="NCBI Taxonomy" id="5467"/>
    <lineage>
        <taxon>Eukaryota</taxon>
        <taxon>Fungi</taxon>
        <taxon>Dikarya</taxon>
        <taxon>Ascomycota</taxon>
        <taxon>Pezizomycotina</taxon>
        <taxon>Sordariomycetes</taxon>
        <taxon>Hypocreomycetidae</taxon>
        <taxon>Glomerellales</taxon>
        <taxon>Glomerellaceae</taxon>
        <taxon>Colletotrichum</taxon>
        <taxon>Colletotrichum truncatum species complex</taxon>
    </lineage>
</organism>
<gene>
    <name evidence="1" type="ORF">CTRU02_208355</name>
</gene>
<sequence length="102" mass="11333">MKLLTLLITGLSATATALVATPDNRDSTNVKTNELDKRGCYISCPMNRWWCTQYPYKYSCGNSGQFKWETRHTDCESPTIGCWCSCDWTVPGVGAVADQEVA</sequence>
<dbReference type="EMBL" id="VUJX02000005">
    <property type="protein sequence ID" value="KAL0936140.1"/>
    <property type="molecule type" value="Genomic_DNA"/>
</dbReference>
<name>A0ACC3YW24_COLTU</name>
<proteinExistence type="predicted"/>
<comment type="caution">
    <text evidence="1">The sequence shown here is derived from an EMBL/GenBank/DDBJ whole genome shotgun (WGS) entry which is preliminary data.</text>
</comment>
<accession>A0ACC3YW24</accession>
<evidence type="ECO:0000313" key="1">
    <source>
        <dbReference type="EMBL" id="KAL0936140.1"/>
    </source>
</evidence>
<reference evidence="1 2" key="1">
    <citation type="journal article" date="2020" name="Phytopathology">
        <title>Genome Sequence Resources of Colletotrichum truncatum, C. plurivorum, C. musicola, and C. sojae: Four Species Pathogenic to Soybean (Glycine max).</title>
        <authorList>
            <person name="Rogerio F."/>
            <person name="Boufleur T.R."/>
            <person name="Ciampi-Guillardi M."/>
            <person name="Sukno S.A."/>
            <person name="Thon M.R."/>
            <person name="Massola Junior N.S."/>
            <person name="Baroncelli R."/>
        </authorList>
    </citation>
    <scope>NUCLEOTIDE SEQUENCE [LARGE SCALE GENOMIC DNA]</scope>
    <source>
        <strain evidence="1 2">CMES1059</strain>
    </source>
</reference>
<evidence type="ECO:0000313" key="2">
    <source>
        <dbReference type="Proteomes" id="UP000805649"/>
    </source>
</evidence>
<dbReference type="Proteomes" id="UP000805649">
    <property type="component" value="Unassembled WGS sequence"/>
</dbReference>